<feature type="region of interest" description="Disordered" evidence="1">
    <location>
        <begin position="594"/>
        <end position="651"/>
    </location>
</feature>
<feature type="compositionally biased region" description="Basic and acidic residues" evidence="1">
    <location>
        <begin position="460"/>
        <end position="470"/>
    </location>
</feature>
<proteinExistence type="predicted"/>
<feature type="region of interest" description="Disordered" evidence="1">
    <location>
        <begin position="43"/>
        <end position="75"/>
    </location>
</feature>
<name>A0AAV9ULW0_9PEZI</name>
<gene>
    <name evidence="2" type="ORF">TWF696_007486</name>
</gene>
<evidence type="ECO:0000256" key="1">
    <source>
        <dbReference type="SAM" id="MobiDB-lite"/>
    </source>
</evidence>
<reference evidence="2 3" key="1">
    <citation type="submission" date="2019-10" db="EMBL/GenBank/DDBJ databases">
        <authorList>
            <person name="Palmer J.M."/>
        </authorList>
    </citation>
    <scope>NUCLEOTIDE SEQUENCE [LARGE SCALE GENOMIC DNA]</scope>
    <source>
        <strain evidence="2 3">TWF696</strain>
    </source>
</reference>
<feature type="region of interest" description="Disordered" evidence="1">
    <location>
        <begin position="1"/>
        <end position="27"/>
    </location>
</feature>
<organism evidence="2 3">
    <name type="scientific">Orbilia brochopaga</name>
    <dbReference type="NCBI Taxonomy" id="3140254"/>
    <lineage>
        <taxon>Eukaryota</taxon>
        <taxon>Fungi</taxon>
        <taxon>Dikarya</taxon>
        <taxon>Ascomycota</taxon>
        <taxon>Pezizomycotina</taxon>
        <taxon>Orbiliomycetes</taxon>
        <taxon>Orbiliales</taxon>
        <taxon>Orbiliaceae</taxon>
        <taxon>Orbilia</taxon>
    </lineage>
</organism>
<evidence type="ECO:0000313" key="3">
    <source>
        <dbReference type="Proteomes" id="UP001375240"/>
    </source>
</evidence>
<feature type="compositionally biased region" description="Polar residues" evidence="1">
    <location>
        <begin position="630"/>
        <end position="651"/>
    </location>
</feature>
<dbReference type="Proteomes" id="UP001375240">
    <property type="component" value="Unassembled WGS sequence"/>
</dbReference>
<protein>
    <submittedName>
        <fullName evidence="2">Uncharacterized protein</fullName>
    </submittedName>
</protein>
<comment type="caution">
    <text evidence="2">The sequence shown here is derived from an EMBL/GenBank/DDBJ whole genome shotgun (WGS) entry which is preliminary data.</text>
</comment>
<feature type="compositionally biased region" description="Acidic residues" evidence="1">
    <location>
        <begin position="450"/>
        <end position="459"/>
    </location>
</feature>
<keyword evidence="3" id="KW-1185">Reference proteome</keyword>
<evidence type="ECO:0000313" key="2">
    <source>
        <dbReference type="EMBL" id="KAK6343828.1"/>
    </source>
</evidence>
<feature type="compositionally biased region" description="Basic residues" evidence="1">
    <location>
        <begin position="419"/>
        <end position="440"/>
    </location>
</feature>
<dbReference type="EMBL" id="JAVHNQ010000006">
    <property type="protein sequence ID" value="KAK6343828.1"/>
    <property type="molecule type" value="Genomic_DNA"/>
</dbReference>
<dbReference type="AlphaFoldDB" id="A0AAV9ULW0"/>
<feature type="compositionally biased region" description="Basic residues" evidence="1">
    <location>
        <begin position="545"/>
        <end position="554"/>
    </location>
</feature>
<feature type="region of interest" description="Disordered" evidence="1">
    <location>
        <begin position="414"/>
        <end position="554"/>
    </location>
</feature>
<sequence length="651" mass="73456">MSSQAAQTAGDSSTATPGSAQRIIRKRVSSKDTTFETLVAQSGSALAEQVEAHDSAKASSTKRSESKKVLSNEQPNLKSVSIESPTIGLASLLLSSPGNGSSREKSKPSIWSMENPEDYLKYDPPEYYKTEIPNRRLTPNECAEILKGRLERNKAICNTGLTRRLPPTTASILDTFTLTEDQKMIKEVRDKGRSIGELPLALALRQAERDPAFLDEYEKEIEQIISTPAEELLSNVTIPMSADLREKIIADICKGREATRKAIENHQRTTALRAAAYADEPPPGYVRPPVPTEADWEAFLRKRENPASGIPFIPIFPNWGRGLEEALGISHIKDGDNIYIVPPGMKHPSAEVLRRMGERQFYKDHQAVGLCEEYLDSIKLKPIWDVKAMQDALRKAGLDYGLKRLDAMKAAGYQFKPNMRQKPRNRTRRGRVPRVRRPNLKKFVPQLDTIMEEDEEEDQEKSRDKGKDRMDEDMDDAANSDDEDSEEEDWEEEGSEDEDDSEEDGDEDSEDEDSEGDEEDRVFEFDAYDTTSSEDSEQADDPPKLKPKRARVTRHHRIEDLTHLLPPFPPGFEDRMMKFFNEFGLPMIRKHQREYEQKQLKKKGAKKGVKPAVTIAGPSTGVKRRVSIHTLRSQSPTPSGSHPSLQTEPKK</sequence>
<feature type="compositionally biased region" description="Basic residues" evidence="1">
    <location>
        <begin position="600"/>
        <end position="609"/>
    </location>
</feature>
<accession>A0AAV9ULW0</accession>
<feature type="compositionally biased region" description="Polar residues" evidence="1">
    <location>
        <begin position="1"/>
        <end position="19"/>
    </location>
</feature>
<feature type="compositionally biased region" description="Basic and acidic residues" evidence="1">
    <location>
        <begin position="50"/>
        <end position="70"/>
    </location>
</feature>
<feature type="compositionally biased region" description="Acidic residues" evidence="1">
    <location>
        <begin position="471"/>
        <end position="521"/>
    </location>
</feature>